<dbReference type="PATRIC" id="fig|1678841.3.peg.940"/>
<dbReference type="Pfam" id="PF02906">
    <property type="entry name" value="Fe_hyd_lg_C"/>
    <property type="match status" value="1"/>
</dbReference>
<reference evidence="7" key="1">
    <citation type="journal article" date="2015" name="Genome Announc.">
        <title>Draft Genome Sequence of Bacteroidales Strain TBC1, a Novel Isolate from a Methanogenic Wastewater Treatment System.</title>
        <authorList>
            <person name="Tourlousse D.M."/>
            <person name="Matsuura N."/>
            <person name="Sun L."/>
            <person name="Toyonaga M."/>
            <person name="Kuroda K."/>
            <person name="Ohashi A."/>
            <person name="Cruz R."/>
            <person name="Yamaguchi T."/>
            <person name="Sekiguchi Y."/>
        </authorList>
    </citation>
    <scope>NUCLEOTIDE SEQUENCE [LARGE SCALE GENOMIC DNA]</scope>
    <source>
        <strain evidence="7">TBC1</strain>
    </source>
</reference>
<dbReference type="InterPro" id="IPR017900">
    <property type="entry name" value="4Fe4S_Fe_S_CS"/>
</dbReference>
<dbReference type="GO" id="GO:0051539">
    <property type="term" value="F:4 iron, 4 sulfur cluster binding"/>
    <property type="evidence" value="ECO:0007669"/>
    <property type="project" value="UniProtKB-KW"/>
</dbReference>
<evidence type="ECO:0000256" key="2">
    <source>
        <dbReference type="ARBA" id="ARBA00022723"/>
    </source>
</evidence>
<dbReference type="InterPro" id="IPR004108">
    <property type="entry name" value="Fe_hydrogenase_lsu_C"/>
</dbReference>
<dbReference type="PROSITE" id="PS51656">
    <property type="entry name" value="4FE4S"/>
    <property type="match status" value="1"/>
</dbReference>
<dbReference type="PROSITE" id="PS00198">
    <property type="entry name" value="4FE4S_FER_1"/>
    <property type="match status" value="2"/>
</dbReference>
<proteinExistence type="predicted"/>
<dbReference type="InterPro" id="IPR009016">
    <property type="entry name" value="Fe_hydrogenase"/>
</dbReference>
<gene>
    <name evidence="7" type="ORF">TBC1_11830</name>
</gene>
<evidence type="ECO:0000259" key="6">
    <source>
        <dbReference type="PROSITE" id="PS51656"/>
    </source>
</evidence>
<organism evidence="7">
    <name type="scientific">Lentimicrobium saccharophilum</name>
    <dbReference type="NCBI Taxonomy" id="1678841"/>
    <lineage>
        <taxon>Bacteria</taxon>
        <taxon>Pseudomonadati</taxon>
        <taxon>Bacteroidota</taxon>
        <taxon>Bacteroidia</taxon>
        <taxon>Bacteroidales</taxon>
        <taxon>Lentimicrobiaceae</taxon>
        <taxon>Lentimicrobium</taxon>
    </lineage>
</organism>
<feature type="domain" description="4Fe-4S ferredoxin-type" evidence="5">
    <location>
        <begin position="38"/>
        <end position="66"/>
    </location>
</feature>
<protein>
    <submittedName>
        <fullName evidence="7">Iron only hydrogenase large subunit, C-terminal domain</fullName>
    </submittedName>
</protein>
<dbReference type="Pfam" id="PF04060">
    <property type="entry name" value="FeS"/>
    <property type="match status" value="1"/>
</dbReference>
<dbReference type="RefSeq" id="WP_062042746.1">
    <property type="nucleotide sequence ID" value="NZ_DF968182.1"/>
</dbReference>
<dbReference type="Proteomes" id="UP000053091">
    <property type="component" value="Unassembled WGS sequence"/>
</dbReference>
<keyword evidence="2" id="KW-0479">Metal-binding</keyword>
<dbReference type="PROSITE" id="PS51379">
    <property type="entry name" value="4FE4S_FER_2"/>
    <property type="match status" value="2"/>
</dbReference>
<dbReference type="InterPro" id="IPR050395">
    <property type="entry name" value="4Fe4S_Ferredoxin_RnfB"/>
</dbReference>
<keyword evidence="8" id="KW-1185">Reference proteome</keyword>
<keyword evidence="1" id="KW-0004">4Fe-4S</keyword>
<dbReference type="Gene3D" id="3.30.70.20">
    <property type="match status" value="1"/>
</dbReference>
<evidence type="ECO:0000313" key="7">
    <source>
        <dbReference type="EMBL" id="GAP42693.1"/>
    </source>
</evidence>
<accession>A0A0S7BPS6</accession>
<dbReference type="OrthoDB" id="9798098at2"/>
<dbReference type="STRING" id="1678841.TBC1_11830"/>
<sequence length="458" mass="51466">MESAIFHHALKIREDLCIGCSHCMNVCPTEAIRVKNGKSYLIENRCVDCGECFRVCPVSAIIIDHDDFNYIFDYKYRVALVPSVFTGQFPEDISLRQIHSVLLELGFTHVYEVENGVEILTEAINTFAGKVSDKKPLISSFCPAIVRLIQVKFPALADHIMLLKPPLDVSALHIRHEFEKQGIPLEETGIFYVTPCAAKIAAIKDPVGEKASPITGVINMDILFSKVFRQVKQRNLQSCALPVGSKLSKKATCWSLTNGEAPYAKGRSLAIDEIHNVIEFLERLENEEVSDIDFLELRACDESCAGGVLTIANRFLTAERLRNHTDEYHPEKDFNHPDAINPIDENRDFLLNNIGIGEIKPRSMMKLDENMAEAMRKMEKVNRIMQLLPMVDCGICGAPSCQALAQDIAQGNATINYCIFIQKILEQKGELSLEESIKIMQDIWGFGKTNKYRDLKGI</sequence>
<keyword evidence="3" id="KW-0408">Iron</keyword>
<dbReference type="PANTHER" id="PTHR43560">
    <property type="entry name" value="ION-TRANSLOCATING OXIDOREDUCTASE COMPLEX SUBUNIT B"/>
    <property type="match status" value="1"/>
</dbReference>
<feature type="domain" description="4Fe-4S" evidence="6">
    <location>
        <begin position="376"/>
        <end position="435"/>
    </location>
</feature>
<evidence type="ECO:0000256" key="3">
    <source>
        <dbReference type="ARBA" id="ARBA00023004"/>
    </source>
</evidence>
<evidence type="ECO:0000259" key="5">
    <source>
        <dbReference type="PROSITE" id="PS51379"/>
    </source>
</evidence>
<dbReference type="Gene3D" id="3.40.950.10">
    <property type="entry name" value="Fe-only Hydrogenase (Larger Subunit), Chain L, domain 3"/>
    <property type="match status" value="1"/>
</dbReference>
<evidence type="ECO:0000313" key="8">
    <source>
        <dbReference type="Proteomes" id="UP000053091"/>
    </source>
</evidence>
<dbReference type="PANTHER" id="PTHR43560:SF1">
    <property type="entry name" value="ION-TRANSLOCATING OXIDOREDUCTASE COMPLEX SUBUNIT B"/>
    <property type="match status" value="1"/>
</dbReference>
<feature type="domain" description="4Fe-4S ferredoxin-type" evidence="5">
    <location>
        <begin position="8"/>
        <end position="37"/>
    </location>
</feature>
<name>A0A0S7BPS6_9BACT</name>
<dbReference type="EMBL" id="DF968182">
    <property type="protein sequence ID" value="GAP42693.1"/>
    <property type="molecule type" value="Genomic_DNA"/>
</dbReference>
<evidence type="ECO:0000256" key="4">
    <source>
        <dbReference type="ARBA" id="ARBA00023014"/>
    </source>
</evidence>
<keyword evidence="4" id="KW-0411">Iron-sulfur</keyword>
<dbReference type="Pfam" id="PF14697">
    <property type="entry name" value="Fer4_21"/>
    <property type="match status" value="1"/>
</dbReference>
<dbReference type="Gene3D" id="1.10.15.40">
    <property type="entry name" value="Electron transport complex subunit B, putative Fe-S cluster"/>
    <property type="match status" value="1"/>
</dbReference>
<dbReference type="GO" id="GO:0046872">
    <property type="term" value="F:metal ion binding"/>
    <property type="evidence" value="ECO:0007669"/>
    <property type="project" value="UniProtKB-KW"/>
</dbReference>
<dbReference type="AlphaFoldDB" id="A0A0S7BPS6"/>
<dbReference type="InterPro" id="IPR017896">
    <property type="entry name" value="4Fe4S_Fe-S-bd"/>
</dbReference>
<dbReference type="InterPro" id="IPR007202">
    <property type="entry name" value="4Fe-4S_dom"/>
</dbReference>
<dbReference type="SUPFAM" id="SSF54862">
    <property type="entry name" value="4Fe-4S ferredoxins"/>
    <property type="match status" value="1"/>
</dbReference>
<dbReference type="SUPFAM" id="SSF53920">
    <property type="entry name" value="Fe-only hydrogenase"/>
    <property type="match status" value="1"/>
</dbReference>
<evidence type="ECO:0000256" key="1">
    <source>
        <dbReference type="ARBA" id="ARBA00022485"/>
    </source>
</evidence>